<dbReference type="Proteomes" id="UP000323454">
    <property type="component" value="Unassembled WGS sequence"/>
</dbReference>
<dbReference type="OrthoDB" id="3696421at2"/>
<evidence type="ECO:0000256" key="1">
    <source>
        <dbReference type="SAM" id="MobiDB-lite"/>
    </source>
</evidence>
<keyword evidence="2" id="KW-0472">Membrane</keyword>
<dbReference type="AlphaFoldDB" id="A0A5B2WL44"/>
<organism evidence="3 4">
    <name type="scientific">Solihabitans fulvus</name>
    <dbReference type="NCBI Taxonomy" id="1892852"/>
    <lineage>
        <taxon>Bacteria</taxon>
        <taxon>Bacillati</taxon>
        <taxon>Actinomycetota</taxon>
        <taxon>Actinomycetes</taxon>
        <taxon>Pseudonocardiales</taxon>
        <taxon>Pseudonocardiaceae</taxon>
        <taxon>Solihabitans</taxon>
    </lineage>
</organism>
<reference evidence="3 4" key="2">
    <citation type="submission" date="2019-09" db="EMBL/GenBank/DDBJ databases">
        <authorList>
            <person name="Jin C."/>
        </authorList>
    </citation>
    <scope>NUCLEOTIDE SEQUENCE [LARGE SCALE GENOMIC DNA]</scope>
    <source>
        <strain evidence="3 4">AN110305</strain>
    </source>
</reference>
<dbReference type="EMBL" id="VUOB01000077">
    <property type="protein sequence ID" value="KAA2252105.1"/>
    <property type="molecule type" value="Genomic_DNA"/>
</dbReference>
<feature type="transmembrane region" description="Helical" evidence="2">
    <location>
        <begin position="123"/>
        <end position="140"/>
    </location>
</feature>
<dbReference type="RefSeq" id="WP_149854521.1">
    <property type="nucleotide sequence ID" value="NZ_VUOB01000077.1"/>
</dbReference>
<feature type="compositionally biased region" description="Basic and acidic residues" evidence="1">
    <location>
        <begin position="195"/>
        <end position="204"/>
    </location>
</feature>
<accession>A0A5B2WL44</accession>
<evidence type="ECO:0000256" key="2">
    <source>
        <dbReference type="SAM" id="Phobius"/>
    </source>
</evidence>
<proteinExistence type="predicted"/>
<comment type="caution">
    <text evidence="3">The sequence shown here is derived from an EMBL/GenBank/DDBJ whole genome shotgun (WGS) entry which is preliminary data.</text>
</comment>
<gene>
    <name evidence="3" type="ORF">F0L68_36730</name>
</gene>
<feature type="transmembrane region" description="Helical" evidence="2">
    <location>
        <begin position="6"/>
        <end position="23"/>
    </location>
</feature>
<reference evidence="3 4" key="1">
    <citation type="submission" date="2019-09" db="EMBL/GenBank/DDBJ databases">
        <title>Goodfellowia gen. nov., a new genus of the Pseudonocardineae related to Actinoalloteichus, containing Goodfellowia coeruleoviolacea gen. nov., comb. nov. gen. nov., comb. nov.</title>
        <authorList>
            <person name="Labeda D."/>
        </authorList>
    </citation>
    <scope>NUCLEOTIDE SEQUENCE [LARGE SCALE GENOMIC DNA]</scope>
    <source>
        <strain evidence="3 4">AN110305</strain>
    </source>
</reference>
<keyword evidence="2" id="KW-1133">Transmembrane helix</keyword>
<keyword evidence="2" id="KW-0812">Transmembrane</keyword>
<dbReference type="InterPro" id="IPR053779">
    <property type="entry name" value="GlpR"/>
</dbReference>
<dbReference type="NCBIfam" id="NF045516">
    <property type="entry name" value="GlpR"/>
    <property type="match status" value="1"/>
</dbReference>
<feature type="compositionally biased region" description="Low complexity" evidence="1">
    <location>
        <begin position="207"/>
        <end position="217"/>
    </location>
</feature>
<sequence length="254" mass="27939">MPSSLIVVALVVAWLVVLVPMVARRRQEVARTADSALAARVVRSGDASGTVEEEFAMPDAGEPDTELTAADRRADPVDDRFDAEDEFSEEELDERPFRPGRGGFDPETAALVARAKYAFRQRMVLLMLLAAIGSALAAGLVMPMLWWAHAATDVLLVGYLVYLRRQVRIEEDIRDRRQARLAGARRRQSAGQAHHYSEVEHEPAPEPVVAPRGAVAPAPQPRPGTVVVDLDDEDPVFVELEGTAERPYRRAVGE</sequence>
<protein>
    <submittedName>
        <fullName evidence="3">Uncharacterized protein</fullName>
    </submittedName>
</protein>
<evidence type="ECO:0000313" key="4">
    <source>
        <dbReference type="Proteomes" id="UP000323454"/>
    </source>
</evidence>
<keyword evidence="4" id="KW-1185">Reference proteome</keyword>
<feature type="region of interest" description="Disordered" evidence="1">
    <location>
        <begin position="183"/>
        <end position="230"/>
    </location>
</feature>
<name>A0A5B2WL44_9PSEU</name>
<evidence type="ECO:0000313" key="3">
    <source>
        <dbReference type="EMBL" id="KAA2252105.1"/>
    </source>
</evidence>